<dbReference type="EMBL" id="RBED01000104">
    <property type="protein sequence ID" value="RNL53830.1"/>
    <property type="molecule type" value="Genomic_DNA"/>
</dbReference>
<proteinExistence type="predicted"/>
<organism evidence="1 2">
    <name type="scientific">Arthrobacter oryzae</name>
    <dbReference type="NCBI Taxonomy" id="409290"/>
    <lineage>
        <taxon>Bacteria</taxon>
        <taxon>Bacillati</taxon>
        <taxon>Actinomycetota</taxon>
        <taxon>Actinomycetes</taxon>
        <taxon>Micrococcales</taxon>
        <taxon>Micrococcaceae</taxon>
        <taxon>Arthrobacter</taxon>
    </lineage>
</organism>
<dbReference type="OrthoDB" id="4945940at2"/>
<gene>
    <name evidence="1" type="ORF">D7003_11910</name>
</gene>
<accession>A0A3N0BVV7</accession>
<dbReference type="Proteomes" id="UP000273807">
    <property type="component" value="Unassembled WGS sequence"/>
</dbReference>
<name>A0A3N0BVV7_9MICC</name>
<evidence type="ECO:0000313" key="1">
    <source>
        <dbReference type="EMBL" id="RNL53830.1"/>
    </source>
</evidence>
<evidence type="ECO:0000313" key="2">
    <source>
        <dbReference type="Proteomes" id="UP000273807"/>
    </source>
</evidence>
<sequence length="143" mass="15159">MNEKPVRGQLIDGGVIADLAIQAVLDTPGVLRLEPTLRNLLTGLGPRLGRNLPGVAGRIKTSRHNGVWATIRDGRADVQVDIATDITFTALAVAEDLQQLIRKKISLTGLEAGRIDVTILAVEAANSGRRSGSGRGHVPSKSR</sequence>
<dbReference type="RefSeq" id="WP_123255659.1">
    <property type="nucleotide sequence ID" value="NZ_RBED01000104.1"/>
</dbReference>
<dbReference type="AlphaFoldDB" id="A0A3N0BVV7"/>
<protein>
    <submittedName>
        <fullName evidence="1">Asp23/Gls24 family envelope stress response protein</fullName>
    </submittedName>
</protein>
<reference evidence="1 2" key="1">
    <citation type="submission" date="2018-10" db="EMBL/GenBank/DDBJ databases">
        <title>Genome sequencing of Arthrobacter oryzae TNB02.</title>
        <authorList>
            <person name="Cho Y.-J."/>
            <person name="Cho A."/>
            <person name="Kim O.-S."/>
        </authorList>
    </citation>
    <scope>NUCLEOTIDE SEQUENCE [LARGE SCALE GENOMIC DNA]</scope>
    <source>
        <strain evidence="1 2">TNB02</strain>
    </source>
</reference>
<keyword evidence="2" id="KW-1185">Reference proteome</keyword>
<comment type="caution">
    <text evidence="1">The sequence shown here is derived from an EMBL/GenBank/DDBJ whole genome shotgun (WGS) entry which is preliminary data.</text>
</comment>